<keyword evidence="6" id="KW-1185">Reference proteome</keyword>
<keyword evidence="2" id="KW-0645">Protease</keyword>
<proteinExistence type="predicted"/>
<name>A0A090AMC4_9GAMM</name>
<keyword evidence="1" id="KW-1015">Disulfide bond</keyword>
<dbReference type="Pfam" id="PF00089">
    <property type="entry name" value="Trypsin"/>
    <property type="match status" value="1"/>
</dbReference>
<evidence type="ECO:0000313" key="5">
    <source>
        <dbReference type="EMBL" id="BAP56345.1"/>
    </source>
</evidence>
<evidence type="ECO:0000256" key="3">
    <source>
        <dbReference type="SAM" id="SignalP"/>
    </source>
</evidence>
<dbReference type="AlphaFoldDB" id="A0A090AMC4"/>
<evidence type="ECO:0000256" key="1">
    <source>
        <dbReference type="ARBA" id="ARBA00023157"/>
    </source>
</evidence>
<protein>
    <submittedName>
        <fullName evidence="5">Trypsin domain-containing lipoprotein</fullName>
    </submittedName>
</protein>
<dbReference type="SMART" id="SM00020">
    <property type="entry name" value="Tryp_SPc"/>
    <property type="match status" value="1"/>
</dbReference>
<dbReference type="PROSITE" id="PS00135">
    <property type="entry name" value="TRYPSIN_SER"/>
    <property type="match status" value="1"/>
</dbReference>
<keyword evidence="2" id="KW-0378">Hydrolase</keyword>
<keyword evidence="2" id="KW-0720">Serine protease</keyword>
<dbReference type="Proteomes" id="UP000031623">
    <property type="component" value="Chromosome"/>
</dbReference>
<keyword evidence="5" id="KW-0449">Lipoprotein</keyword>
<dbReference type="GO" id="GO:0006508">
    <property type="term" value="P:proteolysis"/>
    <property type="evidence" value="ECO:0007669"/>
    <property type="project" value="UniProtKB-KW"/>
</dbReference>
<dbReference type="PANTHER" id="PTHR24252">
    <property type="entry name" value="ACROSIN-RELATED"/>
    <property type="match status" value="1"/>
</dbReference>
<reference evidence="5 6" key="1">
    <citation type="journal article" date="2014" name="ISME J.">
        <title>Ecophysiology of Thioploca ingrica as revealed by the complete genome sequence supplemented with proteomic evidence.</title>
        <authorList>
            <person name="Kojima H."/>
            <person name="Ogura Y."/>
            <person name="Yamamoto N."/>
            <person name="Togashi T."/>
            <person name="Mori H."/>
            <person name="Watanabe T."/>
            <person name="Nemoto F."/>
            <person name="Kurokawa K."/>
            <person name="Hayashi T."/>
            <person name="Fukui M."/>
        </authorList>
    </citation>
    <scope>NUCLEOTIDE SEQUENCE [LARGE SCALE GENOMIC DNA]</scope>
</reference>
<dbReference type="PANTHER" id="PTHR24252:SF7">
    <property type="entry name" value="HYALIN"/>
    <property type="match status" value="1"/>
</dbReference>
<dbReference type="PROSITE" id="PS00134">
    <property type="entry name" value="TRYPSIN_HIS"/>
    <property type="match status" value="1"/>
</dbReference>
<dbReference type="OrthoDB" id="9813836at2"/>
<dbReference type="GO" id="GO:0004252">
    <property type="term" value="F:serine-type endopeptidase activity"/>
    <property type="evidence" value="ECO:0007669"/>
    <property type="project" value="InterPro"/>
</dbReference>
<dbReference type="Gene3D" id="2.40.10.10">
    <property type="entry name" value="Trypsin-like serine proteases"/>
    <property type="match status" value="1"/>
</dbReference>
<dbReference type="InterPro" id="IPR009003">
    <property type="entry name" value="Peptidase_S1_PA"/>
</dbReference>
<dbReference type="InterPro" id="IPR001254">
    <property type="entry name" value="Trypsin_dom"/>
</dbReference>
<dbReference type="KEGG" id="tig:THII_2048"/>
<sequence>MKFYLVMGLICLGFLPTTHAQEPVSPLSTRTPRIVGGEISRAGAWPWMVALVKRDRTVLEGQFCGGSLIHPQWVLTAAHCVDDFRYKPEIDAVFGVYNLRTDIGERVPVKKVVIHPDYFVLDADIALLKLENPVSYPPIALVTKDSPLETEGNMAVAIGWGNTSAIETRPAFPDELHHVTLPIVSNATCAAASSFNITSNMLCAGFTEGTKDSCHGDSGGPLVIQDEQKNWQQLGIISFGEKCAQPNSYGVYTRISLFNDFISKQLCSLPAPTMVLQTIGNQVTVSWPQIVAAMGYEIYYAPYPFGIPVKSLDVGSQLTFSVNLPAKNNFYVALKAYNGTCDSDFSNRDFFILP</sequence>
<dbReference type="InterPro" id="IPR001314">
    <property type="entry name" value="Peptidase_S1A"/>
</dbReference>
<accession>A0A090AMC4</accession>
<evidence type="ECO:0000259" key="4">
    <source>
        <dbReference type="PROSITE" id="PS50240"/>
    </source>
</evidence>
<dbReference type="InterPro" id="IPR033116">
    <property type="entry name" value="TRYPSIN_SER"/>
</dbReference>
<dbReference type="STRING" id="40754.THII_2048"/>
<keyword evidence="3" id="KW-0732">Signal</keyword>
<dbReference type="PROSITE" id="PS50240">
    <property type="entry name" value="TRYPSIN_DOM"/>
    <property type="match status" value="1"/>
</dbReference>
<dbReference type="FunFam" id="2.40.10.10:FF:000003">
    <property type="entry name" value="Transmembrane serine protease 3"/>
    <property type="match status" value="1"/>
</dbReference>
<feature type="signal peptide" evidence="3">
    <location>
        <begin position="1"/>
        <end position="20"/>
    </location>
</feature>
<organism evidence="5 6">
    <name type="scientific">Thioploca ingrica</name>
    <dbReference type="NCBI Taxonomy" id="40754"/>
    <lineage>
        <taxon>Bacteria</taxon>
        <taxon>Pseudomonadati</taxon>
        <taxon>Pseudomonadota</taxon>
        <taxon>Gammaproteobacteria</taxon>
        <taxon>Thiotrichales</taxon>
        <taxon>Thiotrichaceae</taxon>
        <taxon>Thioploca</taxon>
    </lineage>
</organism>
<feature type="chain" id="PRO_5001852894" evidence="3">
    <location>
        <begin position="21"/>
        <end position="354"/>
    </location>
</feature>
<evidence type="ECO:0000313" key="6">
    <source>
        <dbReference type="Proteomes" id="UP000031623"/>
    </source>
</evidence>
<dbReference type="CDD" id="cd00190">
    <property type="entry name" value="Tryp_SPc"/>
    <property type="match status" value="1"/>
</dbReference>
<dbReference type="EMBL" id="AP014633">
    <property type="protein sequence ID" value="BAP56345.1"/>
    <property type="molecule type" value="Genomic_DNA"/>
</dbReference>
<gene>
    <name evidence="5" type="ORF">THII_2048</name>
</gene>
<evidence type="ECO:0000256" key="2">
    <source>
        <dbReference type="RuleBase" id="RU363034"/>
    </source>
</evidence>
<feature type="domain" description="Peptidase S1" evidence="4">
    <location>
        <begin position="34"/>
        <end position="267"/>
    </location>
</feature>
<dbReference type="InterPro" id="IPR043504">
    <property type="entry name" value="Peptidase_S1_PA_chymotrypsin"/>
</dbReference>
<dbReference type="PRINTS" id="PR00722">
    <property type="entry name" value="CHYMOTRYPSIN"/>
</dbReference>
<dbReference type="SUPFAM" id="SSF50494">
    <property type="entry name" value="Trypsin-like serine proteases"/>
    <property type="match status" value="1"/>
</dbReference>
<dbReference type="InterPro" id="IPR018114">
    <property type="entry name" value="TRYPSIN_HIS"/>
</dbReference>
<dbReference type="HOGENOM" id="CLU_006842_0_4_6"/>